<sequence>MRLANPVVTKVDPEGRLLLAVPATGASFLFAAEETGMWIELWRHGGDVERAADGLAQRWDVAPSATLADLRRWAAHLCSVGLAKVD</sequence>
<dbReference type="eggNOG" id="ENOG5031KJ4">
    <property type="taxonomic scope" value="Bacteria"/>
</dbReference>
<organism evidence="1 2">
    <name type="scientific">Actinosynnema mirum (strain ATCC 29888 / DSM 43827 / JCM 3225 / NBRC 14064 / NCIMB 13271 / NRRL B-12336 / IMRU 3971 / 101)</name>
    <dbReference type="NCBI Taxonomy" id="446462"/>
    <lineage>
        <taxon>Bacteria</taxon>
        <taxon>Bacillati</taxon>
        <taxon>Actinomycetota</taxon>
        <taxon>Actinomycetes</taxon>
        <taxon>Pseudonocardiales</taxon>
        <taxon>Pseudonocardiaceae</taxon>
        <taxon>Actinosynnema</taxon>
    </lineage>
</organism>
<dbReference type="EMBL" id="CP001630">
    <property type="protein sequence ID" value="ACU36612.1"/>
    <property type="molecule type" value="Genomic_DNA"/>
</dbReference>
<protein>
    <recommendedName>
        <fullName evidence="3">Coenzyme PQQ synthesis D</fullName>
    </recommendedName>
</protein>
<proteinExistence type="predicted"/>
<dbReference type="AlphaFoldDB" id="C6WNU3"/>
<dbReference type="Proteomes" id="UP000002213">
    <property type="component" value="Chromosome"/>
</dbReference>
<keyword evidence="2" id="KW-1185">Reference proteome</keyword>
<reference evidence="1 2" key="1">
    <citation type="journal article" date="2009" name="Stand. Genomic Sci.">
        <title>Complete genome sequence of Actinosynnema mirum type strain (101).</title>
        <authorList>
            <person name="Land M."/>
            <person name="Lapidus A."/>
            <person name="Mayilraj S."/>
            <person name="Chen F."/>
            <person name="Copeland A."/>
            <person name="Del Rio T.G."/>
            <person name="Nolan M."/>
            <person name="Lucas S."/>
            <person name="Tice H."/>
            <person name="Cheng J.F."/>
            <person name="Chertkov O."/>
            <person name="Bruce D."/>
            <person name="Goodwin L."/>
            <person name="Pitluck S."/>
            <person name="Rohde M."/>
            <person name="Goker M."/>
            <person name="Pati A."/>
            <person name="Ivanova N."/>
            <person name="Mavromatis K."/>
            <person name="Chen A."/>
            <person name="Palaniappan K."/>
            <person name="Hauser L."/>
            <person name="Chang Y.J."/>
            <person name="Jeffries C.C."/>
            <person name="Brettin T."/>
            <person name="Detter J.C."/>
            <person name="Han C."/>
            <person name="Chain P."/>
            <person name="Tindall B.J."/>
            <person name="Bristow J."/>
            <person name="Eisen J.A."/>
            <person name="Markowitz V."/>
            <person name="Hugenholtz P."/>
            <person name="Kyrpides N.C."/>
            <person name="Klenk H.P."/>
        </authorList>
    </citation>
    <scope>NUCLEOTIDE SEQUENCE [LARGE SCALE GENOMIC DNA]</scope>
    <source>
        <strain evidence="2">ATCC 29888 / DSM 43827 / JCM 3225 / NBRC 14064 / NCIMB 13271 / NRRL B-12336 / IMRU 3971 / 101</strain>
    </source>
</reference>
<dbReference type="KEGG" id="ami:Amir_2677"/>
<name>C6WNU3_ACTMD</name>
<evidence type="ECO:0000313" key="2">
    <source>
        <dbReference type="Proteomes" id="UP000002213"/>
    </source>
</evidence>
<evidence type="ECO:0000313" key="1">
    <source>
        <dbReference type="EMBL" id="ACU36612.1"/>
    </source>
</evidence>
<gene>
    <name evidence="1" type="ordered locus">Amir_2677</name>
</gene>
<dbReference type="HOGENOM" id="CLU_171145_0_0_11"/>
<evidence type="ECO:0008006" key="3">
    <source>
        <dbReference type="Google" id="ProtNLM"/>
    </source>
</evidence>
<accession>C6WNU3</accession>